<dbReference type="GO" id="GO:0016020">
    <property type="term" value="C:membrane"/>
    <property type="evidence" value="ECO:0007669"/>
    <property type="project" value="UniProtKB-SubCell"/>
</dbReference>
<feature type="transmembrane region" description="Helical" evidence="5">
    <location>
        <begin position="118"/>
        <end position="137"/>
    </location>
</feature>
<dbReference type="Gene3D" id="2.60.120.10">
    <property type="entry name" value="Jelly Rolls"/>
    <property type="match status" value="1"/>
</dbReference>
<dbReference type="RefSeq" id="WP_115320006.1">
    <property type="nucleotide sequence ID" value="NZ_AP022561.1"/>
</dbReference>
<feature type="domain" description="Cyclic nucleotide-binding" evidence="6">
    <location>
        <begin position="339"/>
        <end position="454"/>
    </location>
</feature>
<dbReference type="SMART" id="SM00100">
    <property type="entry name" value="cNMP"/>
    <property type="match status" value="1"/>
</dbReference>
<evidence type="ECO:0000256" key="1">
    <source>
        <dbReference type="ARBA" id="ARBA00004370"/>
    </source>
</evidence>
<keyword evidence="8" id="KW-1185">Reference proteome</keyword>
<evidence type="ECO:0000256" key="5">
    <source>
        <dbReference type="SAM" id="Phobius"/>
    </source>
</evidence>
<dbReference type="Pfam" id="PF00027">
    <property type="entry name" value="cNMP_binding"/>
    <property type="match status" value="1"/>
</dbReference>
<keyword evidence="4 5" id="KW-0472">Membrane</keyword>
<evidence type="ECO:0000259" key="6">
    <source>
        <dbReference type="PROSITE" id="PS50042"/>
    </source>
</evidence>
<keyword evidence="3 5" id="KW-1133">Transmembrane helix</keyword>
<protein>
    <submittedName>
        <fullName evidence="7">Membrane protein</fullName>
    </submittedName>
</protein>
<dbReference type="InterPro" id="IPR018490">
    <property type="entry name" value="cNMP-bd_dom_sf"/>
</dbReference>
<feature type="transmembrane region" description="Helical" evidence="5">
    <location>
        <begin position="6"/>
        <end position="28"/>
    </location>
</feature>
<evidence type="ECO:0000313" key="8">
    <source>
        <dbReference type="Proteomes" id="UP000467327"/>
    </source>
</evidence>
<dbReference type="GO" id="GO:0055085">
    <property type="term" value="P:transmembrane transport"/>
    <property type="evidence" value="ECO:0007669"/>
    <property type="project" value="InterPro"/>
</dbReference>
<feature type="transmembrane region" description="Helical" evidence="5">
    <location>
        <begin position="40"/>
        <end position="63"/>
    </location>
</feature>
<dbReference type="KEGG" id="maic:MAIC_26980"/>
<reference evidence="7 8" key="1">
    <citation type="journal article" date="2019" name="Emerg. Microbes Infect.">
        <title>Comprehensive subspecies identification of 175 nontuberculous mycobacteria species based on 7547 genomic profiles.</title>
        <authorList>
            <person name="Matsumoto Y."/>
            <person name="Kinjo T."/>
            <person name="Motooka D."/>
            <person name="Nabeya D."/>
            <person name="Jung N."/>
            <person name="Uechi K."/>
            <person name="Horii T."/>
            <person name="Iida T."/>
            <person name="Fujita J."/>
            <person name="Nakamura S."/>
        </authorList>
    </citation>
    <scope>NUCLEOTIDE SEQUENCE [LARGE SCALE GENOMIC DNA]</scope>
    <source>
        <strain evidence="7 8">JCM 6376</strain>
    </source>
</reference>
<dbReference type="Proteomes" id="UP000467327">
    <property type="component" value="Chromosome"/>
</dbReference>
<dbReference type="Pfam" id="PF21088">
    <property type="entry name" value="MS_channel_1st"/>
    <property type="match status" value="1"/>
</dbReference>
<dbReference type="PROSITE" id="PS50042">
    <property type="entry name" value="CNMP_BINDING_3"/>
    <property type="match status" value="1"/>
</dbReference>
<dbReference type="CDD" id="cd00038">
    <property type="entry name" value="CAP_ED"/>
    <property type="match status" value="1"/>
</dbReference>
<dbReference type="InterPro" id="IPR006685">
    <property type="entry name" value="MscS_channel_2nd"/>
</dbReference>
<evidence type="ECO:0000313" key="7">
    <source>
        <dbReference type="EMBL" id="BBX07895.1"/>
    </source>
</evidence>
<dbReference type="AlphaFoldDB" id="A0AAD1HNE4"/>
<keyword evidence="2 5" id="KW-0812">Transmembrane</keyword>
<dbReference type="Gene3D" id="2.30.30.60">
    <property type="match status" value="1"/>
</dbReference>
<evidence type="ECO:0000256" key="4">
    <source>
        <dbReference type="ARBA" id="ARBA00023136"/>
    </source>
</evidence>
<dbReference type="Gene3D" id="1.10.287.1260">
    <property type="match status" value="1"/>
</dbReference>
<evidence type="ECO:0000256" key="2">
    <source>
        <dbReference type="ARBA" id="ARBA00022692"/>
    </source>
</evidence>
<dbReference type="InterPro" id="IPR023408">
    <property type="entry name" value="MscS_beta-dom_sf"/>
</dbReference>
<feature type="transmembrane region" description="Helical" evidence="5">
    <location>
        <begin position="75"/>
        <end position="98"/>
    </location>
</feature>
<dbReference type="SUPFAM" id="SSF50182">
    <property type="entry name" value="Sm-like ribonucleoproteins"/>
    <property type="match status" value="1"/>
</dbReference>
<dbReference type="Pfam" id="PF00924">
    <property type="entry name" value="MS_channel_2nd"/>
    <property type="match status" value="1"/>
</dbReference>
<dbReference type="InterPro" id="IPR014710">
    <property type="entry name" value="RmlC-like_jellyroll"/>
</dbReference>
<accession>A0AAD1HNE4</accession>
<dbReference type="InterPro" id="IPR010920">
    <property type="entry name" value="LSM_dom_sf"/>
</dbReference>
<dbReference type="InterPro" id="IPR049142">
    <property type="entry name" value="MS_channel_1st"/>
</dbReference>
<dbReference type="InterPro" id="IPR000595">
    <property type="entry name" value="cNMP-bd_dom"/>
</dbReference>
<dbReference type="PANTHER" id="PTHR30566">
    <property type="entry name" value="YNAI-RELATED MECHANOSENSITIVE ION CHANNEL"/>
    <property type="match status" value="1"/>
</dbReference>
<name>A0AAD1HNE4_9MYCO</name>
<sequence>MSDVFTSAWFYWAIGIAIGLPVGLITLTEWQHALRRRKSFLLKPVTLLRNYLLPLGALLLLMIEASRVPAGSTSVRMVGTLVAFVVLVLLLSGINAAVFQSAPDGSWRKRIPGIFLDVARFLLIAVGLAMIFAYIWGANVKGLFTALGITSIVVGLTLQNSVGQIISGLLMLFEQPFKIGDWLDTPAAKGRVVEVNWRAVHLETGTGLQITPNSVLAGASFTNLSRPPGKHTIMVTSVFAVDDAPDEVCAMLVRVASELPQCHPDLPPSAVPLGAKEYQTKIPLKSPADDGKAKATFLRWVWYSARRAGLHLDEAEDQFSTPERVTAAIRSIVAPTLRLDREEQQRLIPHATMERFGDGELVQRSGEVPAGIKFIVSGEVRLTAIAEDGSEVVVGSHERGSFLGQSTLTRQPVIGWSYAVGEVTMVYLAREQVETIVHDNPLLLQEFGRTIEQRRDYMLRAVATSEGDDAS</sequence>
<proteinExistence type="predicted"/>
<organism evidence="7 8">
    <name type="scientific">Mycolicibacterium aichiense</name>
    <dbReference type="NCBI Taxonomy" id="1799"/>
    <lineage>
        <taxon>Bacteria</taxon>
        <taxon>Bacillati</taxon>
        <taxon>Actinomycetota</taxon>
        <taxon>Actinomycetes</taxon>
        <taxon>Mycobacteriales</taxon>
        <taxon>Mycobacteriaceae</taxon>
        <taxon>Mycolicibacterium</taxon>
    </lineage>
</organism>
<dbReference type="PANTHER" id="PTHR30566:SF25">
    <property type="entry name" value="INNER MEMBRANE PROTEIN"/>
    <property type="match status" value="1"/>
</dbReference>
<gene>
    <name evidence="7" type="ORF">MAIC_26980</name>
</gene>
<comment type="subcellular location">
    <subcellularLocation>
        <location evidence="1">Membrane</location>
    </subcellularLocation>
</comment>
<evidence type="ECO:0000256" key="3">
    <source>
        <dbReference type="ARBA" id="ARBA00022989"/>
    </source>
</evidence>
<dbReference type="SUPFAM" id="SSF51206">
    <property type="entry name" value="cAMP-binding domain-like"/>
    <property type="match status" value="1"/>
</dbReference>
<dbReference type="EMBL" id="AP022561">
    <property type="protein sequence ID" value="BBX07895.1"/>
    <property type="molecule type" value="Genomic_DNA"/>
</dbReference>